<dbReference type="Proteomes" id="UP000287651">
    <property type="component" value="Unassembled WGS sequence"/>
</dbReference>
<name>A0A426WZ33_ENSVE</name>
<proteinExistence type="predicted"/>
<organism evidence="1 2">
    <name type="scientific">Ensete ventricosum</name>
    <name type="common">Abyssinian banana</name>
    <name type="synonym">Musa ensete</name>
    <dbReference type="NCBI Taxonomy" id="4639"/>
    <lineage>
        <taxon>Eukaryota</taxon>
        <taxon>Viridiplantae</taxon>
        <taxon>Streptophyta</taxon>
        <taxon>Embryophyta</taxon>
        <taxon>Tracheophyta</taxon>
        <taxon>Spermatophyta</taxon>
        <taxon>Magnoliopsida</taxon>
        <taxon>Liliopsida</taxon>
        <taxon>Zingiberales</taxon>
        <taxon>Musaceae</taxon>
        <taxon>Ensete</taxon>
    </lineage>
</organism>
<gene>
    <name evidence="1" type="ORF">B296_00056896</name>
</gene>
<evidence type="ECO:0000313" key="1">
    <source>
        <dbReference type="EMBL" id="RRT32122.1"/>
    </source>
</evidence>
<evidence type="ECO:0000313" key="2">
    <source>
        <dbReference type="Proteomes" id="UP000287651"/>
    </source>
</evidence>
<feature type="non-terminal residue" evidence="1">
    <location>
        <position position="1"/>
    </location>
</feature>
<dbReference type="EMBL" id="AMZH03033746">
    <property type="protein sequence ID" value="RRT32122.1"/>
    <property type="molecule type" value="Genomic_DNA"/>
</dbReference>
<reference evidence="1 2" key="1">
    <citation type="journal article" date="2014" name="Agronomy (Basel)">
        <title>A Draft Genome Sequence for Ensete ventricosum, the Drought-Tolerant Tree Against Hunger.</title>
        <authorList>
            <person name="Harrison J."/>
            <person name="Moore K.A."/>
            <person name="Paszkiewicz K."/>
            <person name="Jones T."/>
            <person name="Grant M."/>
            <person name="Ambacheew D."/>
            <person name="Muzemil S."/>
            <person name="Studholme D.J."/>
        </authorList>
    </citation>
    <scope>NUCLEOTIDE SEQUENCE [LARGE SCALE GENOMIC DNA]</scope>
</reference>
<protein>
    <submittedName>
        <fullName evidence="1">Uncharacterized protein</fullName>
    </submittedName>
</protein>
<accession>A0A426WZ33</accession>
<dbReference type="AlphaFoldDB" id="A0A426WZ33"/>
<comment type="caution">
    <text evidence="1">The sequence shown here is derived from an EMBL/GenBank/DDBJ whole genome shotgun (WGS) entry which is preliminary data.</text>
</comment>
<sequence length="60" mass="6741">FNRRFAEGIGKLAENTLGDRRKKIERLTERMPKATGLAGVNHPYRGIWVLWATESSRAGG</sequence>